<organism evidence="3 4">
    <name type="scientific">Gemmobacter lanyuensis</name>
    <dbReference type="NCBI Taxonomy" id="1054497"/>
    <lineage>
        <taxon>Bacteria</taxon>
        <taxon>Pseudomonadati</taxon>
        <taxon>Pseudomonadota</taxon>
        <taxon>Alphaproteobacteria</taxon>
        <taxon>Rhodobacterales</taxon>
        <taxon>Paracoccaceae</taxon>
        <taxon>Gemmobacter</taxon>
    </lineage>
</organism>
<reference evidence="3" key="2">
    <citation type="submission" date="2020-09" db="EMBL/GenBank/DDBJ databases">
        <authorList>
            <person name="Sun Q."/>
            <person name="Kim S."/>
        </authorList>
    </citation>
    <scope>NUCLEOTIDE SEQUENCE</scope>
    <source>
        <strain evidence="3">KCTC 23714</strain>
    </source>
</reference>
<dbReference type="Gene3D" id="2.150.10.10">
    <property type="entry name" value="Serralysin-like metalloprotease, C-terminal"/>
    <property type="match status" value="2"/>
</dbReference>
<dbReference type="PANTHER" id="PTHR38340:SF1">
    <property type="entry name" value="S-LAYER PROTEIN"/>
    <property type="match status" value="1"/>
</dbReference>
<dbReference type="InterPro" id="IPR050557">
    <property type="entry name" value="RTX_toxin/Mannuronan_C5-epim"/>
</dbReference>
<evidence type="ECO:0000256" key="1">
    <source>
        <dbReference type="ARBA" id="ARBA00004613"/>
    </source>
</evidence>
<evidence type="ECO:0008006" key="5">
    <source>
        <dbReference type="Google" id="ProtNLM"/>
    </source>
</evidence>
<dbReference type="EMBL" id="BMYQ01000001">
    <property type="protein sequence ID" value="GGW21562.1"/>
    <property type="molecule type" value="Genomic_DNA"/>
</dbReference>
<gene>
    <name evidence="3" type="ORF">GCM10011452_02590</name>
</gene>
<name>A0A918IKU4_9RHOB</name>
<evidence type="ECO:0000313" key="3">
    <source>
        <dbReference type="EMBL" id="GGW21562.1"/>
    </source>
</evidence>
<dbReference type="PRINTS" id="PR00313">
    <property type="entry name" value="CABNDNGRPT"/>
</dbReference>
<reference evidence="3" key="1">
    <citation type="journal article" date="2014" name="Int. J. Syst. Evol. Microbiol.">
        <title>Complete genome sequence of Corynebacterium casei LMG S-19264T (=DSM 44701T), isolated from a smear-ripened cheese.</title>
        <authorList>
            <consortium name="US DOE Joint Genome Institute (JGI-PGF)"/>
            <person name="Walter F."/>
            <person name="Albersmeier A."/>
            <person name="Kalinowski J."/>
            <person name="Ruckert C."/>
        </authorList>
    </citation>
    <scope>NUCLEOTIDE SEQUENCE</scope>
    <source>
        <strain evidence="3">KCTC 23714</strain>
    </source>
</reference>
<dbReference type="Proteomes" id="UP000628984">
    <property type="component" value="Unassembled WGS sequence"/>
</dbReference>
<accession>A0A918IKU4</accession>
<keyword evidence="2" id="KW-0964">Secreted</keyword>
<comment type="subcellular location">
    <subcellularLocation>
        <location evidence="1">Secreted</location>
    </subcellularLocation>
</comment>
<dbReference type="AlphaFoldDB" id="A0A918IKU4"/>
<dbReference type="GO" id="GO:0005509">
    <property type="term" value="F:calcium ion binding"/>
    <property type="evidence" value="ECO:0007669"/>
    <property type="project" value="InterPro"/>
</dbReference>
<evidence type="ECO:0000313" key="4">
    <source>
        <dbReference type="Proteomes" id="UP000628984"/>
    </source>
</evidence>
<dbReference type="InterPro" id="IPR011049">
    <property type="entry name" value="Serralysin-like_metalloprot_C"/>
</dbReference>
<dbReference type="PANTHER" id="PTHR38340">
    <property type="entry name" value="S-LAYER PROTEIN"/>
    <property type="match status" value="1"/>
</dbReference>
<dbReference type="RefSeq" id="WP_189631997.1">
    <property type="nucleotide sequence ID" value="NZ_BMYQ01000001.1"/>
</dbReference>
<dbReference type="GO" id="GO:0005576">
    <property type="term" value="C:extracellular region"/>
    <property type="evidence" value="ECO:0007669"/>
    <property type="project" value="UniProtKB-SubCell"/>
</dbReference>
<evidence type="ECO:0000256" key="2">
    <source>
        <dbReference type="ARBA" id="ARBA00022525"/>
    </source>
</evidence>
<protein>
    <recommendedName>
        <fullName evidence="5">Calcium-binding protein</fullName>
    </recommendedName>
</protein>
<dbReference type="SUPFAM" id="SSF51120">
    <property type="entry name" value="beta-Roll"/>
    <property type="match status" value="1"/>
</dbReference>
<keyword evidence="4" id="KW-1185">Reference proteome</keyword>
<proteinExistence type="predicted"/>
<dbReference type="InterPro" id="IPR001343">
    <property type="entry name" value="Hemolysn_Ca-bd"/>
</dbReference>
<dbReference type="Pfam" id="PF00353">
    <property type="entry name" value="HemolysinCabind"/>
    <property type="match status" value="4"/>
</dbReference>
<sequence length="297" mass="29986">MDYYTLLYMSLFVLLFGNELDWFTSSGSNSDDGADDPLYDRNAYSDRIDGTTGADDLSADAAENLAWFLDAGNDTLSGSIGNDFADGGAGDDNLHMLSGSDIVRAGDGNDTVDAGVGFDTVLGGTGDDSLVGNGGMDVLSGENGNDTVAGGSGADMISGGDGDDLLAGMSPEQSFVDDGALDGFDTLDGGAGNDTLMLGHGDRGTGGAGDDDFVLDQRDDSSAVTSVVDFGVGDSVALFYTPTFGSDGAEIAPEISVSPSEDGLAGQISFNGQVVAHVTGGQNLTADDISLIADPGR</sequence>
<comment type="caution">
    <text evidence="3">The sequence shown here is derived from an EMBL/GenBank/DDBJ whole genome shotgun (WGS) entry which is preliminary data.</text>
</comment>